<evidence type="ECO:0000313" key="2">
    <source>
        <dbReference type="EMBL" id="CAM76370.1"/>
    </source>
</evidence>
<dbReference type="PANTHER" id="PTHR31881:SF6">
    <property type="entry name" value="OS09G0494600 PROTEIN"/>
    <property type="match status" value="1"/>
</dbReference>
<name>A4U0G3_9PROT</name>
<proteinExistence type="predicted"/>
<keyword evidence="1" id="KW-0812">Transmembrane</keyword>
<feature type="transmembrane region" description="Helical" evidence="1">
    <location>
        <begin position="12"/>
        <end position="30"/>
    </location>
</feature>
<dbReference type="RefSeq" id="WP_106001627.1">
    <property type="nucleotide sequence ID" value="NZ_CP027527.1"/>
</dbReference>
<accession>A4U0G3</accession>
<dbReference type="Pfam" id="PF04654">
    <property type="entry name" value="DUF599"/>
    <property type="match status" value="1"/>
</dbReference>
<feature type="transmembrane region" description="Helical" evidence="1">
    <location>
        <begin position="78"/>
        <end position="101"/>
    </location>
</feature>
<dbReference type="PANTHER" id="PTHR31881">
    <property type="match status" value="1"/>
</dbReference>
<keyword evidence="1" id="KW-0472">Membrane</keyword>
<reference evidence="2" key="1">
    <citation type="journal article" date="2007" name="J. Bacteriol.">
        <title>Comparative genome analysis of four magnetotactic bacteria reveals a complex set of group-specific genes implicated in magnetosome biomineralization and function.</title>
        <authorList>
            <person name="Richter M."/>
            <person name="Kube M."/>
            <person name="Bazylinski D.A."/>
            <person name="Lombardot T."/>
            <person name="Gloeckner F.O."/>
            <person name="Reinhardt R."/>
            <person name="Schueler D."/>
        </authorList>
    </citation>
    <scope>NUCLEOTIDE SEQUENCE</scope>
    <source>
        <strain evidence="2">MSR-1</strain>
    </source>
</reference>
<organism evidence="2">
    <name type="scientific">Magnetospirillum gryphiswaldense</name>
    <dbReference type="NCBI Taxonomy" id="55518"/>
    <lineage>
        <taxon>Bacteria</taxon>
        <taxon>Pseudomonadati</taxon>
        <taxon>Pseudomonadota</taxon>
        <taxon>Alphaproteobacteria</taxon>
        <taxon>Rhodospirillales</taxon>
        <taxon>Rhodospirillaceae</taxon>
        <taxon>Magnetospirillum</taxon>
    </lineage>
</organism>
<dbReference type="AlphaFoldDB" id="A4U0G3"/>
<feature type="transmembrane region" description="Helical" evidence="1">
    <location>
        <begin position="122"/>
        <end position="140"/>
    </location>
</feature>
<feature type="transmembrane region" description="Helical" evidence="1">
    <location>
        <begin position="188"/>
        <end position="216"/>
    </location>
</feature>
<dbReference type="EMBL" id="CU459003">
    <property type="protein sequence ID" value="CAM76370.1"/>
    <property type="molecule type" value="Genomic_DNA"/>
</dbReference>
<evidence type="ECO:0000256" key="1">
    <source>
        <dbReference type="SAM" id="Phobius"/>
    </source>
</evidence>
<gene>
    <name evidence="2" type="ORF">MGR_0406</name>
</gene>
<protein>
    <recommendedName>
        <fullName evidence="3">DUF599 domain-containing protein</fullName>
    </recommendedName>
</protein>
<evidence type="ECO:0008006" key="3">
    <source>
        <dbReference type="Google" id="ProtNLM"/>
    </source>
</evidence>
<dbReference type="InterPro" id="IPR006747">
    <property type="entry name" value="DUF599"/>
</dbReference>
<keyword evidence="1" id="KW-1133">Transmembrane helix</keyword>
<sequence>MITTSIQGIPVIDIAAFAVFVALWVGYTLLAEHRKVRERTLSAVMAAHRESWMRSMCDRDNRISDTSLMGNLMRAVSFFASASILILGGLVALMGAGEHGYQVYRDMPFAPQATLESFEMKVLLLAGIFVYTFFQFTWALRQFNYCCILMGAAPEATAEAGIKDRFAGHAARLQDLAANTFNRGLRAYYFALAMMMWFVNAWVFLAAAALVVAILYRREFKSKSLQTLKGALDDR</sequence>